<dbReference type="GO" id="GO:0009103">
    <property type="term" value="P:lipopolysaccharide biosynthetic process"/>
    <property type="evidence" value="ECO:0007669"/>
    <property type="project" value="UniProtKB-KW"/>
</dbReference>
<evidence type="ECO:0000313" key="5">
    <source>
        <dbReference type="Proteomes" id="UP000244189"/>
    </source>
</evidence>
<dbReference type="GO" id="GO:0008690">
    <property type="term" value="F:3-deoxy-manno-octulosonate cytidylyltransferase activity"/>
    <property type="evidence" value="ECO:0007669"/>
    <property type="project" value="TreeGrafter"/>
</dbReference>
<evidence type="ECO:0000313" key="4">
    <source>
        <dbReference type="EMBL" id="PTQ59596.1"/>
    </source>
</evidence>
<sequence length="275" mass="28762">MTILVAIPARGGSSRLPMKPLRTIAGLSLLHRTIGLARRAIAQLDDVALVVATDTPEIAAHARAIGCDAVMTRGAITSGSGRALAAALAARPRGRGRPGIVVNLQGDAPFQSPGSVAAVVSALSAGSADIATSVVRLDWSALDALRVHKRTAPFSGTTCVRTAAGRAMWFSKQILPAIRDEATVRSQSAALSPVWRHTGLYAYRLAALQAFEAAAPSDLERYEGLEQLRLLELGLTIDAVEIAPARFDISGIDTEADIVRAEALIAAHGDPLDDP</sequence>
<dbReference type="NCBIfam" id="NF003952">
    <property type="entry name" value="PRK05450.1-5"/>
    <property type="match status" value="1"/>
</dbReference>
<comment type="caution">
    <text evidence="4">The sequence shown here is derived from an EMBL/GenBank/DDBJ whole genome shotgun (WGS) entry which is preliminary data.</text>
</comment>
<evidence type="ECO:0000256" key="1">
    <source>
        <dbReference type="ARBA" id="ARBA00022679"/>
    </source>
</evidence>
<name>A0A2T5GJV4_9SPHN</name>
<keyword evidence="3" id="KW-0448">Lipopolysaccharide biosynthesis</keyword>
<evidence type="ECO:0000256" key="3">
    <source>
        <dbReference type="ARBA" id="ARBA00022985"/>
    </source>
</evidence>
<dbReference type="PANTHER" id="PTHR42866">
    <property type="entry name" value="3-DEOXY-MANNO-OCTULOSONATE CYTIDYLYLTRANSFERASE"/>
    <property type="match status" value="1"/>
</dbReference>
<dbReference type="GO" id="GO:0005829">
    <property type="term" value="C:cytosol"/>
    <property type="evidence" value="ECO:0007669"/>
    <property type="project" value="TreeGrafter"/>
</dbReference>
<protein>
    <submittedName>
        <fullName evidence="4">3-deoxy-manno-octulosonate cytidylyltransferase (CMP-KDO synthetase)</fullName>
    </submittedName>
</protein>
<dbReference type="AlphaFoldDB" id="A0A2T5GJV4"/>
<keyword evidence="5" id="KW-1185">Reference proteome</keyword>
<dbReference type="Pfam" id="PF02348">
    <property type="entry name" value="CTP_transf_3"/>
    <property type="match status" value="1"/>
</dbReference>
<gene>
    <name evidence="4" type="ORF">C8J26_2445</name>
</gene>
<dbReference type="Proteomes" id="UP000244189">
    <property type="component" value="Unassembled WGS sequence"/>
</dbReference>
<dbReference type="PANTHER" id="PTHR42866:SF2">
    <property type="entry name" value="3-DEOXY-MANNO-OCTULOSONATE CYTIDYLYLTRANSFERASE, MITOCHONDRIAL"/>
    <property type="match status" value="1"/>
</dbReference>
<accession>A0A2T5GJV4</accession>
<dbReference type="InterPro" id="IPR029044">
    <property type="entry name" value="Nucleotide-diphossugar_trans"/>
</dbReference>
<dbReference type="Gene3D" id="3.90.550.10">
    <property type="entry name" value="Spore Coat Polysaccharide Biosynthesis Protein SpsA, Chain A"/>
    <property type="match status" value="1"/>
</dbReference>
<organism evidence="4 5">
    <name type="scientific">Sphingomonas aurantiaca</name>
    <dbReference type="NCBI Taxonomy" id="185949"/>
    <lineage>
        <taxon>Bacteria</taxon>
        <taxon>Pseudomonadati</taxon>
        <taxon>Pseudomonadota</taxon>
        <taxon>Alphaproteobacteria</taxon>
        <taxon>Sphingomonadales</taxon>
        <taxon>Sphingomonadaceae</taxon>
        <taxon>Sphingomonas</taxon>
    </lineage>
</organism>
<evidence type="ECO:0000256" key="2">
    <source>
        <dbReference type="ARBA" id="ARBA00022695"/>
    </source>
</evidence>
<dbReference type="SUPFAM" id="SSF53448">
    <property type="entry name" value="Nucleotide-diphospho-sugar transferases"/>
    <property type="match status" value="1"/>
</dbReference>
<dbReference type="EMBL" id="QAOG01000004">
    <property type="protein sequence ID" value="PTQ59596.1"/>
    <property type="molecule type" value="Genomic_DNA"/>
</dbReference>
<proteinExistence type="predicted"/>
<keyword evidence="1 4" id="KW-0808">Transferase</keyword>
<dbReference type="InterPro" id="IPR003329">
    <property type="entry name" value="Cytidylyl_trans"/>
</dbReference>
<reference evidence="4 5" key="1">
    <citation type="submission" date="2018-04" db="EMBL/GenBank/DDBJ databases">
        <title>Genomic Encyclopedia of Type Strains, Phase III (KMG-III): the genomes of soil and plant-associated and newly described type strains.</title>
        <authorList>
            <person name="Whitman W."/>
        </authorList>
    </citation>
    <scope>NUCLEOTIDE SEQUENCE [LARGE SCALE GENOMIC DNA]</scope>
    <source>
        <strain evidence="4 5">MA101b</strain>
    </source>
</reference>
<keyword evidence="2 4" id="KW-0548">Nucleotidyltransferase</keyword>